<comment type="caution">
    <text evidence="2">The sequence shown here is derived from an EMBL/GenBank/DDBJ whole genome shotgun (WGS) entry which is preliminary data.</text>
</comment>
<evidence type="ECO:0000313" key="2">
    <source>
        <dbReference type="EMBL" id="KAK3933491.1"/>
    </source>
</evidence>
<feature type="region of interest" description="Disordered" evidence="1">
    <location>
        <begin position="57"/>
        <end position="85"/>
    </location>
</feature>
<gene>
    <name evidence="2" type="ORF">QBC46DRAFT_368722</name>
</gene>
<accession>A0AAN6MV98</accession>
<protein>
    <submittedName>
        <fullName evidence="2">Uncharacterized protein</fullName>
    </submittedName>
</protein>
<dbReference type="Proteomes" id="UP001303473">
    <property type="component" value="Unassembled WGS sequence"/>
</dbReference>
<feature type="compositionally biased region" description="Low complexity" evidence="1">
    <location>
        <begin position="63"/>
        <end position="80"/>
    </location>
</feature>
<evidence type="ECO:0000256" key="1">
    <source>
        <dbReference type="SAM" id="MobiDB-lite"/>
    </source>
</evidence>
<dbReference type="EMBL" id="MU854173">
    <property type="protein sequence ID" value="KAK3933491.1"/>
    <property type="molecule type" value="Genomic_DNA"/>
</dbReference>
<proteinExistence type="predicted"/>
<sequence>MPAPQPLHHNPCVTLHFFKPPCATAICSFELCGKTSCGLCTPVRPLGNGLGGDGPHRMGLLLPSPSFPSSSSSSSSSSASRINNVPFRNCSRKPLTAHSIEDAMFNMIPPRSPVDRNIASEQEDPNYDRFDARNKRSESDKALKDLTVLTRRLSILKRYKTRANCLGRLTATLVRALALRKAMISSLLNGFPLKVDAIPDENSFIPDGKDAGPASMDVGFSTVDDSTSVLIQLKNLKPLRDIRFYLIKPLSDASFIAYNDLSAIRFAYNEDALIYIYLNTVGPECYNVKIS</sequence>
<name>A0AAN6MV98_9PEZI</name>
<keyword evidence="3" id="KW-1185">Reference proteome</keyword>
<reference evidence="3" key="1">
    <citation type="journal article" date="2023" name="Mol. Phylogenet. Evol.">
        <title>Genome-scale phylogeny and comparative genomics of the fungal order Sordariales.</title>
        <authorList>
            <person name="Hensen N."/>
            <person name="Bonometti L."/>
            <person name="Westerberg I."/>
            <person name="Brannstrom I.O."/>
            <person name="Guillou S."/>
            <person name="Cros-Aarteil S."/>
            <person name="Calhoun S."/>
            <person name="Haridas S."/>
            <person name="Kuo A."/>
            <person name="Mondo S."/>
            <person name="Pangilinan J."/>
            <person name="Riley R."/>
            <person name="LaButti K."/>
            <person name="Andreopoulos B."/>
            <person name="Lipzen A."/>
            <person name="Chen C."/>
            <person name="Yan M."/>
            <person name="Daum C."/>
            <person name="Ng V."/>
            <person name="Clum A."/>
            <person name="Steindorff A."/>
            <person name="Ohm R.A."/>
            <person name="Martin F."/>
            <person name="Silar P."/>
            <person name="Natvig D.O."/>
            <person name="Lalanne C."/>
            <person name="Gautier V."/>
            <person name="Ament-Velasquez S.L."/>
            <person name="Kruys A."/>
            <person name="Hutchinson M.I."/>
            <person name="Powell A.J."/>
            <person name="Barry K."/>
            <person name="Miller A.N."/>
            <person name="Grigoriev I.V."/>
            <person name="Debuchy R."/>
            <person name="Gladieux P."/>
            <person name="Hiltunen Thoren M."/>
            <person name="Johannesson H."/>
        </authorList>
    </citation>
    <scope>NUCLEOTIDE SEQUENCE [LARGE SCALE GENOMIC DNA]</scope>
    <source>
        <strain evidence="3">CBS 340.73</strain>
    </source>
</reference>
<dbReference type="AlphaFoldDB" id="A0AAN6MV98"/>
<organism evidence="2 3">
    <name type="scientific">Diplogelasinospora grovesii</name>
    <dbReference type="NCBI Taxonomy" id="303347"/>
    <lineage>
        <taxon>Eukaryota</taxon>
        <taxon>Fungi</taxon>
        <taxon>Dikarya</taxon>
        <taxon>Ascomycota</taxon>
        <taxon>Pezizomycotina</taxon>
        <taxon>Sordariomycetes</taxon>
        <taxon>Sordariomycetidae</taxon>
        <taxon>Sordariales</taxon>
        <taxon>Diplogelasinosporaceae</taxon>
        <taxon>Diplogelasinospora</taxon>
    </lineage>
</organism>
<evidence type="ECO:0000313" key="3">
    <source>
        <dbReference type="Proteomes" id="UP001303473"/>
    </source>
</evidence>